<protein>
    <submittedName>
        <fullName evidence="12">Adrenergic receptor alpha-1A</fullName>
    </submittedName>
</protein>
<dbReference type="PANTHER" id="PTHR24248">
    <property type="entry name" value="ADRENERGIC RECEPTOR-RELATED G-PROTEIN COUPLED RECEPTOR"/>
    <property type="match status" value="1"/>
</dbReference>
<evidence type="ECO:0000256" key="7">
    <source>
        <dbReference type="ARBA" id="ARBA00023170"/>
    </source>
</evidence>
<dbReference type="GO" id="GO:0071880">
    <property type="term" value="P:adenylate cyclase-activating adrenergic receptor signaling pathway"/>
    <property type="evidence" value="ECO:0007669"/>
    <property type="project" value="TreeGrafter"/>
</dbReference>
<dbReference type="GO" id="GO:0004930">
    <property type="term" value="F:G protein-coupled receptor activity"/>
    <property type="evidence" value="ECO:0007669"/>
    <property type="project" value="UniProtKB-KW"/>
</dbReference>
<evidence type="ECO:0000256" key="10">
    <source>
        <dbReference type="SAM" id="Phobius"/>
    </source>
</evidence>
<dbReference type="Proteomes" id="UP000596742">
    <property type="component" value="Unassembled WGS sequence"/>
</dbReference>
<sequence length="146" mass="16533">METNFSCCNTSDNVDKSLTPGRIIIGTFLVLITSFTVFGNILVLVAVKREKQLQTKFNTYIINLAVTDLTVALSAMSFYTVDNILGYWPFGKFLCGVWIFNDYGMTFASVFTIIVISIDRFWAVTWPNHYKNHHTKKKCAVSIAII</sequence>
<dbReference type="InterPro" id="IPR000276">
    <property type="entry name" value="GPCR_Rhodpsn"/>
</dbReference>
<dbReference type="PANTHER" id="PTHR24248:SF195">
    <property type="entry name" value="D(1) DOPAMINE RECEPTOR-LIKE"/>
    <property type="match status" value="1"/>
</dbReference>
<proteinExistence type="inferred from homology"/>
<evidence type="ECO:0000256" key="5">
    <source>
        <dbReference type="ARBA" id="ARBA00023040"/>
    </source>
</evidence>
<evidence type="ECO:0000259" key="11">
    <source>
        <dbReference type="PROSITE" id="PS50262"/>
    </source>
</evidence>
<comment type="similarity">
    <text evidence="9">Belongs to the G-protein coupled receptor 1 family.</text>
</comment>
<comment type="caution">
    <text evidence="12">The sequence shown here is derived from an EMBL/GenBank/DDBJ whole genome shotgun (WGS) entry which is preliminary data.</text>
</comment>
<dbReference type="Gene3D" id="1.20.1070.10">
    <property type="entry name" value="Rhodopsin 7-helix transmembrane proteins"/>
    <property type="match status" value="1"/>
</dbReference>
<keyword evidence="5 9" id="KW-0297">G-protein coupled receptor</keyword>
<evidence type="ECO:0000256" key="9">
    <source>
        <dbReference type="RuleBase" id="RU000688"/>
    </source>
</evidence>
<dbReference type="Pfam" id="PF00001">
    <property type="entry name" value="7tm_1"/>
    <property type="match status" value="1"/>
</dbReference>
<keyword evidence="3 9" id="KW-0812">Transmembrane</keyword>
<dbReference type="AlphaFoldDB" id="A0A8B6EVV1"/>
<gene>
    <name evidence="12" type="ORF">MGAL_10B007006</name>
</gene>
<feature type="transmembrane region" description="Helical" evidence="10">
    <location>
        <begin position="59"/>
        <end position="79"/>
    </location>
</feature>
<evidence type="ECO:0000256" key="2">
    <source>
        <dbReference type="ARBA" id="ARBA00022475"/>
    </source>
</evidence>
<keyword evidence="7 9" id="KW-0675">Receptor</keyword>
<keyword evidence="6 10" id="KW-0472">Membrane</keyword>
<evidence type="ECO:0000256" key="6">
    <source>
        <dbReference type="ARBA" id="ARBA00023136"/>
    </source>
</evidence>
<keyword evidence="8 9" id="KW-0807">Transducer</keyword>
<comment type="subcellular location">
    <subcellularLocation>
        <location evidence="1">Cell membrane</location>
        <topology evidence="1">Multi-pass membrane protein</topology>
    </subcellularLocation>
</comment>
<feature type="non-terminal residue" evidence="12">
    <location>
        <position position="146"/>
    </location>
</feature>
<organism evidence="12 13">
    <name type="scientific">Mytilus galloprovincialis</name>
    <name type="common">Mediterranean mussel</name>
    <dbReference type="NCBI Taxonomy" id="29158"/>
    <lineage>
        <taxon>Eukaryota</taxon>
        <taxon>Metazoa</taxon>
        <taxon>Spiralia</taxon>
        <taxon>Lophotrochozoa</taxon>
        <taxon>Mollusca</taxon>
        <taxon>Bivalvia</taxon>
        <taxon>Autobranchia</taxon>
        <taxon>Pteriomorphia</taxon>
        <taxon>Mytilida</taxon>
        <taxon>Mytiloidea</taxon>
        <taxon>Mytilidae</taxon>
        <taxon>Mytilinae</taxon>
        <taxon>Mytilus</taxon>
    </lineage>
</organism>
<keyword evidence="2" id="KW-1003">Cell membrane</keyword>
<name>A0A8B6EVV1_MYTGA</name>
<dbReference type="GO" id="GO:0005886">
    <property type="term" value="C:plasma membrane"/>
    <property type="evidence" value="ECO:0007669"/>
    <property type="project" value="UniProtKB-SubCell"/>
</dbReference>
<dbReference type="EMBL" id="UYJE01005815">
    <property type="protein sequence ID" value="VDI40621.1"/>
    <property type="molecule type" value="Genomic_DNA"/>
</dbReference>
<feature type="transmembrane region" description="Helical" evidence="10">
    <location>
        <begin position="99"/>
        <end position="122"/>
    </location>
</feature>
<dbReference type="GO" id="GO:0043410">
    <property type="term" value="P:positive regulation of MAPK cascade"/>
    <property type="evidence" value="ECO:0007669"/>
    <property type="project" value="TreeGrafter"/>
</dbReference>
<evidence type="ECO:0000313" key="12">
    <source>
        <dbReference type="EMBL" id="VDI40621.1"/>
    </source>
</evidence>
<evidence type="ECO:0000256" key="4">
    <source>
        <dbReference type="ARBA" id="ARBA00022989"/>
    </source>
</evidence>
<dbReference type="PRINTS" id="PR00237">
    <property type="entry name" value="GPCRRHODOPSN"/>
</dbReference>
<dbReference type="PROSITE" id="PS00237">
    <property type="entry name" value="G_PROTEIN_RECEP_F1_1"/>
    <property type="match status" value="1"/>
</dbReference>
<keyword evidence="13" id="KW-1185">Reference proteome</keyword>
<dbReference type="OrthoDB" id="10071887at2759"/>
<feature type="transmembrane region" description="Helical" evidence="10">
    <location>
        <begin position="23"/>
        <end position="47"/>
    </location>
</feature>
<accession>A0A8B6EVV1</accession>
<evidence type="ECO:0000256" key="8">
    <source>
        <dbReference type="ARBA" id="ARBA00023224"/>
    </source>
</evidence>
<feature type="domain" description="G-protein coupled receptors family 1 profile" evidence="11">
    <location>
        <begin position="39"/>
        <end position="146"/>
    </location>
</feature>
<reference evidence="12" key="1">
    <citation type="submission" date="2018-11" db="EMBL/GenBank/DDBJ databases">
        <authorList>
            <person name="Alioto T."/>
            <person name="Alioto T."/>
        </authorList>
    </citation>
    <scope>NUCLEOTIDE SEQUENCE</scope>
</reference>
<evidence type="ECO:0000256" key="1">
    <source>
        <dbReference type="ARBA" id="ARBA00004651"/>
    </source>
</evidence>
<dbReference type="PROSITE" id="PS50262">
    <property type="entry name" value="G_PROTEIN_RECEP_F1_2"/>
    <property type="match status" value="1"/>
</dbReference>
<dbReference type="SUPFAM" id="SSF81321">
    <property type="entry name" value="Family A G protein-coupled receptor-like"/>
    <property type="match status" value="1"/>
</dbReference>
<dbReference type="InterPro" id="IPR017452">
    <property type="entry name" value="GPCR_Rhodpsn_7TM"/>
</dbReference>
<evidence type="ECO:0000313" key="13">
    <source>
        <dbReference type="Proteomes" id="UP000596742"/>
    </source>
</evidence>
<keyword evidence="4 10" id="KW-1133">Transmembrane helix</keyword>
<evidence type="ECO:0000256" key="3">
    <source>
        <dbReference type="ARBA" id="ARBA00022692"/>
    </source>
</evidence>